<dbReference type="InterPro" id="IPR001841">
    <property type="entry name" value="Znf_RING"/>
</dbReference>
<reference evidence="13" key="1">
    <citation type="journal article" date="2011" name="Genome Res.">
        <title>Phylogeny-wide analysis of social amoeba genomes highlights ancient origins for complex intercellular communication.</title>
        <authorList>
            <person name="Heidel A.J."/>
            <person name="Lawal H.M."/>
            <person name="Felder M."/>
            <person name="Schilde C."/>
            <person name="Helps N.R."/>
            <person name="Tunggal B."/>
            <person name="Rivero F."/>
            <person name="John U."/>
            <person name="Schleicher M."/>
            <person name="Eichinger L."/>
            <person name="Platzer M."/>
            <person name="Noegel A.A."/>
            <person name="Schaap P."/>
            <person name="Gloeckner G."/>
        </authorList>
    </citation>
    <scope>NUCLEOTIDE SEQUENCE [LARGE SCALE GENOMIC DNA]</scope>
    <source>
        <strain evidence="13">SH3</strain>
    </source>
</reference>
<dbReference type="PANTHER" id="PTHR10131:SF94">
    <property type="entry name" value="TNF RECEPTOR-ASSOCIATED FACTOR 4"/>
    <property type="match status" value="1"/>
</dbReference>
<dbReference type="Pfam" id="PF13639">
    <property type="entry name" value="zf-RING_2"/>
    <property type="match status" value="1"/>
</dbReference>
<keyword evidence="13" id="KW-1185">Reference proteome</keyword>
<evidence type="ECO:0000259" key="9">
    <source>
        <dbReference type="PROSITE" id="PS50089"/>
    </source>
</evidence>
<feature type="domain" description="RING-type" evidence="9">
    <location>
        <begin position="21"/>
        <end position="59"/>
    </location>
</feature>
<dbReference type="EMBL" id="GL883024">
    <property type="protein sequence ID" value="EGG16392.1"/>
    <property type="molecule type" value="Genomic_DNA"/>
</dbReference>
<dbReference type="SUPFAM" id="SSF57850">
    <property type="entry name" value="RING/U-box"/>
    <property type="match status" value="1"/>
</dbReference>
<evidence type="ECO:0000256" key="4">
    <source>
        <dbReference type="ARBA" id="ARBA00022723"/>
    </source>
</evidence>
<keyword evidence="12" id="KW-0808">Transferase</keyword>
<dbReference type="GeneID" id="14868283"/>
<dbReference type="PROSITE" id="PS50145">
    <property type="entry name" value="ZF_TRAF"/>
    <property type="match status" value="1"/>
</dbReference>
<evidence type="ECO:0000259" key="11">
    <source>
        <dbReference type="PROSITE" id="PS50145"/>
    </source>
</evidence>
<accession>F4Q7L0</accession>
<dbReference type="Pfam" id="PF02176">
    <property type="entry name" value="zf-TRAF"/>
    <property type="match status" value="1"/>
</dbReference>
<evidence type="ECO:0000256" key="5">
    <source>
        <dbReference type="ARBA" id="ARBA00022737"/>
    </source>
</evidence>
<keyword evidence="7 8" id="KW-0862">Zinc</keyword>
<dbReference type="Pfam" id="PF22486">
    <property type="entry name" value="MATH_2"/>
    <property type="match status" value="1"/>
</dbReference>
<dbReference type="CDD" id="cd00121">
    <property type="entry name" value="MATH"/>
    <property type="match status" value="1"/>
</dbReference>
<dbReference type="PROSITE" id="PS50144">
    <property type="entry name" value="MATH"/>
    <property type="match status" value="1"/>
</dbReference>
<keyword evidence="6 8" id="KW-0863">Zinc-finger</keyword>
<dbReference type="KEGG" id="dfa:DFA_09425"/>
<keyword evidence="4 8" id="KW-0479">Metal-binding</keyword>
<dbReference type="GO" id="GO:0016301">
    <property type="term" value="F:kinase activity"/>
    <property type="evidence" value="ECO:0007669"/>
    <property type="project" value="UniProtKB-KW"/>
</dbReference>
<sequence length="423" mass="49236">MEPIPLETVIVDQEIVKELQCGICLQIINKPRQCLQGHLYCLDCISQYLKKSQECPTCRTSLNVEKLSRSLFVERHLRNLNVWCKYHFENKGGGNNNVWEVDEQGCNEILTMENSTRHENTCEYSFEPCKLSSDCGLIRKIQLVDHLEKCPKRPIKCDHCLIEYPFSDIDKHLLECEMIEIQCDKCNTKLLKRDFETHKLNECPNCHVHCPFFDSGCLKMFDRKNLQEHIDKSLGEHLILMKNNYTQSISSLKKDFNQQLKEKDDQIKKLEKVLNDKHEPDTKIEWCVKNYSIAKKKGYIQSEKFVLGGFQWFLGFYTDGDSADSKGYISIYLFLDTHQIPKGKSLALEYYLKFFNHRDPSQSVKKEFRTTFPIKGGRGWGDRKAVKSALLDSSGFIKDDTLLVKAEINVKKTCWSIDQEPDT</sequence>
<dbReference type="Gene3D" id="3.30.40.10">
    <property type="entry name" value="Zinc/RING finger domain, C3HC4 (zinc finger)"/>
    <property type="match status" value="3"/>
</dbReference>
<evidence type="ECO:0000256" key="6">
    <source>
        <dbReference type="ARBA" id="ARBA00022771"/>
    </source>
</evidence>
<keyword evidence="3" id="KW-0963">Cytoplasm</keyword>
<evidence type="ECO:0000259" key="10">
    <source>
        <dbReference type="PROSITE" id="PS50144"/>
    </source>
</evidence>
<organism evidence="12 13">
    <name type="scientific">Cavenderia fasciculata</name>
    <name type="common">Slime mold</name>
    <name type="synonym">Dictyostelium fasciculatum</name>
    <dbReference type="NCBI Taxonomy" id="261658"/>
    <lineage>
        <taxon>Eukaryota</taxon>
        <taxon>Amoebozoa</taxon>
        <taxon>Evosea</taxon>
        <taxon>Eumycetozoa</taxon>
        <taxon>Dictyostelia</taxon>
        <taxon>Acytosteliales</taxon>
        <taxon>Cavenderiaceae</taxon>
        <taxon>Cavenderia</taxon>
    </lineage>
</organism>
<dbReference type="AlphaFoldDB" id="F4Q7L0"/>
<dbReference type="InterPro" id="IPR013083">
    <property type="entry name" value="Znf_RING/FYVE/PHD"/>
</dbReference>
<dbReference type="GO" id="GO:0005829">
    <property type="term" value="C:cytosol"/>
    <property type="evidence" value="ECO:0007669"/>
    <property type="project" value="EnsemblProtists"/>
</dbReference>
<evidence type="ECO:0000313" key="12">
    <source>
        <dbReference type="EMBL" id="EGG16392.1"/>
    </source>
</evidence>
<keyword evidence="12" id="KW-0418">Kinase</keyword>
<proteinExistence type="predicted"/>
<dbReference type="OrthoDB" id="14492at2759"/>
<dbReference type="Proteomes" id="UP000007797">
    <property type="component" value="Unassembled WGS sequence"/>
</dbReference>
<dbReference type="PANTHER" id="PTHR10131">
    <property type="entry name" value="TNF RECEPTOR ASSOCIATED FACTOR"/>
    <property type="match status" value="1"/>
</dbReference>
<dbReference type="GO" id="GO:0008270">
    <property type="term" value="F:zinc ion binding"/>
    <property type="evidence" value="ECO:0007669"/>
    <property type="project" value="UniProtKB-KW"/>
</dbReference>
<comment type="subcellular location">
    <subcellularLocation>
        <location evidence="2">Cytoplasm</location>
    </subcellularLocation>
</comment>
<keyword evidence="5" id="KW-0677">Repeat</keyword>
<feature type="domain" description="MATH" evidence="10">
    <location>
        <begin position="281"/>
        <end position="408"/>
    </location>
</feature>
<comment type="function">
    <text evidence="1">Probable adapter protein and signal transducer that links members of the tumor necrosis factor receptor family to different signaling pathways by association with the receptor cytoplasmic domain and kinases.</text>
</comment>
<dbReference type="SMART" id="SM00184">
    <property type="entry name" value="RING"/>
    <property type="match status" value="1"/>
</dbReference>
<evidence type="ECO:0000256" key="2">
    <source>
        <dbReference type="ARBA" id="ARBA00004496"/>
    </source>
</evidence>
<feature type="domain" description="TRAF-type" evidence="11">
    <location>
        <begin position="172"/>
        <end position="227"/>
    </location>
</feature>
<feature type="zinc finger region" description="TRAF-type" evidence="8">
    <location>
        <begin position="172"/>
        <end position="227"/>
    </location>
</feature>
<dbReference type="Gene3D" id="2.60.210.10">
    <property type="entry name" value="Apoptosis, Tumor Necrosis Factor Receptor Associated Protein 2, Chain A"/>
    <property type="match status" value="1"/>
</dbReference>
<dbReference type="InterPro" id="IPR001293">
    <property type="entry name" value="Znf_TRAF"/>
</dbReference>
<dbReference type="PROSITE" id="PS50089">
    <property type="entry name" value="ZF_RING_2"/>
    <property type="match status" value="1"/>
</dbReference>
<dbReference type="SUPFAM" id="SSF49599">
    <property type="entry name" value="TRAF domain-like"/>
    <property type="match status" value="2"/>
</dbReference>
<evidence type="ECO:0000256" key="7">
    <source>
        <dbReference type="ARBA" id="ARBA00022833"/>
    </source>
</evidence>
<name>F4Q7L0_CACFS</name>
<evidence type="ECO:0000256" key="3">
    <source>
        <dbReference type="ARBA" id="ARBA00022490"/>
    </source>
</evidence>
<evidence type="ECO:0000256" key="8">
    <source>
        <dbReference type="PROSITE-ProRule" id="PRU00207"/>
    </source>
</evidence>
<dbReference type="STRING" id="1054147.F4Q7L0"/>
<evidence type="ECO:0000313" key="13">
    <source>
        <dbReference type="Proteomes" id="UP000007797"/>
    </source>
</evidence>
<evidence type="ECO:0000256" key="1">
    <source>
        <dbReference type="ARBA" id="ARBA00003051"/>
    </source>
</evidence>
<dbReference type="OMA" id="CRWNGAL"/>
<protein>
    <submittedName>
        <fullName evidence="12">RGS-containing protein kinase RCK1</fullName>
    </submittedName>
</protein>
<dbReference type="InterPro" id="IPR002083">
    <property type="entry name" value="MATH/TRAF_dom"/>
</dbReference>
<dbReference type="RefSeq" id="XP_004354776.1">
    <property type="nucleotide sequence ID" value="XM_004354724.1"/>
</dbReference>
<dbReference type="InterPro" id="IPR008974">
    <property type="entry name" value="TRAF-like"/>
</dbReference>
<gene>
    <name evidence="12" type="ORF">DFA_09425</name>
</gene>